<keyword evidence="4" id="KW-1185">Reference proteome</keyword>
<protein>
    <submittedName>
        <fullName evidence="2">Uncharacterized protein</fullName>
    </submittedName>
</protein>
<keyword evidence="1" id="KW-0472">Membrane</keyword>
<evidence type="ECO:0000313" key="2">
    <source>
        <dbReference type="EMBL" id="KRG17372.1"/>
    </source>
</evidence>
<keyword evidence="1" id="KW-0812">Transmembrane</keyword>
<comment type="caution">
    <text evidence="2">The sequence shown here is derived from an EMBL/GenBank/DDBJ whole genome shotgun (WGS) entry which is preliminary data.</text>
</comment>
<dbReference type="EMBL" id="LKAJ01000030">
    <property type="protein sequence ID" value="KRG17372.1"/>
    <property type="molecule type" value="Genomic_DNA"/>
</dbReference>
<reference evidence="3" key="2">
    <citation type="journal article" date="2016" name="Genome Announc.">
        <title>Draft Genome Sequences of Two Novel Amoeba-Resistant Intranuclear Bacteria, 'Candidatus Berkiella cookevillensis' and 'Candidatus Berkiella aquae'.</title>
        <authorList>
            <person name="Mehari Y.T."/>
            <person name="Arivett B.A."/>
            <person name="Farone A.L."/>
            <person name="Gunderson J.H."/>
            <person name="Farone M.B."/>
        </authorList>
    </citation>
    <scope>NUCLEOTIDE SEQUENCE</scope>
    <source>
        <strain evidence="3">HT99</strain>
    </source>
</reference>
<dbReference type="EMBL" id="LKAJ02000003">
    <property type="protein sequence ID" value="MCS5712922.1"/>
    <property type="molecule type" value="Genomic_DNA"/>
</dbReference>
<dbReference type="RefSeq" id="WP_139016672.1">
    <property type="nucleotide sequence ID" value="NZ_LKAJ02000003.1"/>
</dbReference>
<organism evidence="2">
    <name type="scientific">Candidatus Berkiella aquae</name>
    <dbReference type="NCBI Taxonomy" id="295108"/>
    <lineage>
        <taxon>Bacteria</taxon>
        <taxon>Pseudomonadati</taxon>
        <taxon>Pseudomonadota</taxon>
        <taxon>Gammaproteobacteria</taxon>
        <taxon>Candidatus Berkiellales</taxon>
        <taxon>Candidatus Berkiellaceae</taxon>
        <taxon>Candidatus Berkiella</taxon>
    </lineage>
</organism>
<reference evidence="2" key="1">
    <citation type="submission" date="2015-09" db="EMBL/GenBank/DDBJ databases">
        <title>Draft Genome Sequences of Two Novel Amoeba-resistant Intranuclear Bacteria, Candidatus Berkiella cookevillensis and Candidatus Berkiella aquae.</title>
        <authorList>
            <person name="Mehari Y.T."/>
            <person name="Arivett B.A."/>
            <person name="Farone A.L."/>
            <person name="Gunderson J.H."/>
            <person name="Farone M.B."/>
        </authorList>
    </citation>
    <scope>NUCLEOTIDE SEQUENCE [LARGE SCALE GENOMIC DNA]</scope>
    <source>
        <strain evidence="2">HT99</strain>
    </source>
</reference>
<gene>
    <name evidence="3" type="ORF">HT99x_015900</name>
    <name evidence="2" type="ORF">HT99x_03195</name>
</gene>
<feature type="transmembrane region" description="Helical" evidence="1">
    <location>
        <begin position="6"/>
        <end position="27"/>
    </location>
</feature>
<name>A0A0Q9Y9G4_9GAMM</name>
<proteinExistence type="predicted"/>
<dbReference type="STRING" id="295108.HT99x_03195"/>
<evidence type="ECO:0000313" key="4">
    <source>
        <dbReference type="Proteomes" id="UP000051497"/>
    </source>
</evidence>
<sequence length="85" mass="10082">MDLIMVFSFVMAICAALYIFDKFFLWLEEKGLLYYRKRKPDRSGLIGNTLLELQNIFNPSTQNVIEMKQNSEVRQTKNDRDKNDN</sequence>
<keyword evidence="1" id="KW-1133">Transmembrane helix</keyword>
<dbReference type="AlphaFoldDB" id="A0A0Q9Y9G4"/>
<dbReference type="Proteomes" id="UP000051497">
    <property type="component" value="Unassembled WGS sequence"/>
</dbReference>
<accession>A0A0Q9Y9G4</accession>
<evidence type="ECO:0000313" key="3">
    <source>
        <dbReference type="EMBL" id="MCS5712922.1"/>
    </source>
</evidence>
<dbReference type="OrthoDB" id="3259637at2"/>
<reference evidence="3" key="3">
    <citation type="submission" date="2021-06" db="EMBL/GenBank/DDBJ databases">
        <title>Genomic Description and Analysis of Intracellular Bacteria, Candidatus Berkiella cookevillensis and Candidatus Berkiella aquae.</title>
        <authorList>
            <person name="Kidane D.T."/>
            <person name="Mehari Y.T."/>
            <person name="Rice F.C."/>
            <person name="Arivett B.A."/>
            <person name="Farone A.L."/>
            <person name="Berk S.G."/>
            <person name="Farone M.B."/>
        </authorList>
    </citation>
    <scope>NUCLEOTIDE SEQUENCE</scope>
    <source>
        <strain evidence="3">HT99</strain>
    </source>
</reference>
<evidence type="ECO:0000256" key="1">
    <source>
        <dbReference type="SAM" id="Phobius"/>
    </source>
</evidence>